<feature type="signal peptide" evidence="1">
    <location>
        <begin position="1"/>
        <end position="19"/>
    </location>
</feature>
<dbReference type="AlphaFoldDB" id="A0A7S2S6R9"/>
<evidence type="ECO:0000313" key="2">
    <source>
        <dbReference type="EMBL" id="CAD9691242.1"/>
    </source>
</evidence>
<proteinExistence type="predicted"/>
<feature type="chain" id="PRO_5030878275" evidence="1">
    <location>
        <begin position="20"/>
        <end position="283"/>
    </location>
</feature>
<gene>
    <name evidence="2" type="ORF">QSP1433_LOCUS10918</name>
</gene>
<organism evidence="2">
    <name type="scientific">Mucochytrium quahogii</name>
    <dbReference type="NCBI Taxonomy" id="96639"/>
    <lineage>
        <taxon>Eukaryota</taxon>
        <taxon>Sar</taxon>
        <taxon>Stramenopiles</taxon>
        <taxon>Bigyra</taxon>
        <taxon>Labyrinthulomycetes</taxon>
        <taxon>Thraustochytrida</taxon>
        <taxon>Thraustochytriidae</taxon>
        <taxon>Mucochytrium</taxon>
    </lineage>
</organism>
<protein>
    <submittedName>
        <fullName evidence="2">Uncharacterized protein</fullName>
    </submittedName>
</protein>
<accession>A0A7S2S6R9</accession>
<reference evidence="2" key="1">
    <citation type="submission" date="2021-01" db="EMBL/GenBank/DDBJ databases">
        <authorList>
            <person name="Corre E."/>
            <person name="Pelletier E."/>
            <person name="Niang G."/>
            <person name="Scheremetjew M."/>
            <person name="Finn R."/>
            <person name="Kale V."/>
            <person name="Holt S."/>
            <person name="Cochrane G."/>
            <person name="Meng A."/>
            <person name="Brown T."/>
            <person name="Cohen L."/>
        </authorList>
    </citation>
    <scope>NUCLEOTIDE SEQUENCE</scope>
    <source>
        <strain evidence="2">NY070348D</strain>
    </source>
</reference>
<dbReference type="EMBL" id="HBHK01017316">
    <property type="protein sequence ID" value="CAD9691242.1"/>
    <property type="molecule type" value="Transcribed_RNA"/>
</dbReference>
<evidence type="ECO:0000256" key="1">
    <source>
        <dbReference type="SAM" id="SignalP"/>
    </source>
</evidence>
<sequence>MVSNQLLVLLALTLTYAQAQNHPVCDFIKNSHWWSARAAYTDCIEEVVTEEIARTDTAELAAACQAKTPLEAPPKGQKARRHWRLLKAAECKATSGCEWIGAGKHVCQYNVCWDRNDGGCTLNQTKGLCVWYKKSDGVRHPETGRRLIGCHKNPCQSVPTGQNQRRDCETSGNNKYQCTWCSFRKATTVLNGKKMGCQIATTQYRGVPRMVLDTPKPSCKTCIDNPACYVNPNCFFEKVLGRIRANRRRCRPRRGRKYCGCRLKRCPNANIAVARITACDNNR</sequence>
<keyword evidence="1" id="KW-0732">Signal</keyword>
<name>A0A7S2S6R9_9STRA</name>